<dbReference type="Proteomes" id="UP000815260">
    <property type="component" value="Chromosome 5D"/>
</dbReference>
<feature type="signal peptide" evidence="1">
    <location>
        <begin position="1"/>
        <end position="21"/>
    </location>
</feature>
<reference evidence="2" key="2">
    <citation type="submission" date="2020-03" db="EMBL/GenBank/DDBJ databases">
        <title>The second near-complete assembly of the hexaploid bread wheat (Triticum aestivum) genome.</title>
        <authorList>
            <person name="Zimin A.V."/>
            <person name="Puiu D."/>
            <person name="Shumante A."/>
            <person name="Alonge M."/>
            <person name="Salzberg S.L."/>
        </authorList>
    </citation>
    <scope>NUCLEOTIDE SEQUENCE</scope>
    <source>
        <tissue evidence="2">Leaf</tissue>
    </source>
</reference>
<sequence>MDKYATHILAVALLLHLVCYATIVQCRTIANMENEKVNIPYGLCGREKWCTGTCFCCFLTPYCYSSQDECKQNCKNSGSSENTLAARKPLLYLILRQH</sequence>
<comment type="caution">
    <text evidence="2">The sequence shown here is derived from an EMBL/GenBank/DDBJ whole genome shotgun (WGS) entry which is preliminary data.</text>
</comment>
<dbReference type="AlphaFoldDB" id="A0A9R1HWY0"/>
<feature type="chain" id="PRO_5040504850" description="Embryo surrounding factor 1 brassicaceae domain-containing protein" evidence="1">
    <location>
        <begin position="22"/>
        <end position="98"/>
    </location>
</feature>
<accession>A0A9R1HWY0</accession>
<dbReference type="EMBL" id="CM022225">
    <property type="protein sequence ID" value="KAF7072988.1"/>
    <property type="molecule type" value="Genomic_DNA"/>
</dbReference>
<evidence type="ECO:0000256" key="1">
    <source>
        <dbReference type="SAM" id="SignalP"/>
    </source>
</evidence>
<evidence type="ECO:0000313" key="2">
    <source>
        <dbReference type="EMBL" id="KAF7072988.1"/>
    </source>
</evidence>
<organism evidence="2">
    <name type="scientific">Triticum aestivum</name>
    <name type="common">Wheat</name>
    <dbReference type="NCBI Taxonomy" id="4565"/>
    <lineage>
        <taxon>Eukaryota</taxon>
        <taxon>Viridiplantae</taxon>
        <taxon>Streptophyta</taxon>
        <taxon>Embryophyta</taxon>
        <taxon>Tracheophyta</taxon>
        <taxon>Spermatophyta</taxon>
        <taxon>Magnoliopsida</taxon>
        <taxon>Liliopsida</taxon>
        <taxon>Poales</taxon>
        <taxon>Poaceae</taxon>
        <taxon>BOP clade</taxon>
        <taxon>Pooideae</taxon>
        <taxon>Triticodae</taxon>
        <taxon>Triticeae</taxon>
        <taxon>Triticinae</taxon>
        <taxon>Triticum</taxon>
    </lineage>
</organism>
<name>A0A9R1HWY0_WHEAT</name>
<evidence type="ECO:0008006" key="3">
    <source>
        <dbReference type="Google" id="ProtNLM"/>
    </source>
</evidence>
<proteinExistence type="predicted"/>
<keyword evidence="1" id="KW-0732">Signal</keyword>
<gene>
    <name evidence="2" type="ORF">CFC21_078046</name>
</gene>
<protein>
    <recommendedName>
        <fullName evidence="3">Embryo surrounding factor 1 brassicaceae domain-containing protein</fullName>
    </recommendedName>
</protein>
<reference evidence="2" key="1">
    <citation type="journal article" date="2017" name="Gigascience">
        <title>The first near-complete assembly of the hexaploid bread wheat genome, Triticum aestivum.</title>
        <authorList>
            <person name="Zimin A.V."/>
            <person name="Puiu D."/>
            <person name="Hall R."/>
            <person name="Kingan S."/>
            <person name="Clavijo B.J."/>
            <person name="Salzberg S.L."/>
        </authorList>
    </citation>
    <scope>NUCLEOTIDE SEQUENCE</scope>
    <source>
        <tissue evidence="2">Leaf</tissue>
    </source>
</reference>
<feature type="non-terminal residue" evidence="2">
    <location>
        <position position="98"/>
    </location>
</feature>